<proteinExistence type="predicted"/>
<protein>
    <submittedName>
        <fullName evidence="1">Uncharacterized protein</fullName>
    </submittedName>
</protein>
<comment type="caution">
    <text evidence="1">The sequence shown here is derived from an EMBL/GenBank/DDBJ whole genome shotgun (WGS) entry which is preliminary data.</text>
</comment>
<dbReference type="Proteomes" id="UP000482800">
    <property type="component" value="Unassembled WGS sequence"/>
</dbReference>
<gene>
    <name evidence="1" type="ORF">Phou_011220</name>
</gene>
<name>A0A6V8JWC0_9ACTN</name>
<accession>A0A6V8JWC0</accession>
<evidence type="ECO:0000313" key="2">
    <source>
        <dbReference type="Proteomes" id="UP000482800"/>
    </source>
</evidence>
<keyword evidence="2" id="KW-1185">Reference proteome</keyword>
<dbReference type="AlphaFoldDB" id="A0A6V8JWC0"/>
<organism evidence="1 2">
    <name type="scientific">Phytohabitans houttuyneae</name>
    <dbReference type="NCBI Taxonomy" id="1076126"/>
    <lineage>
        <taxon>Bacteria</taxon>
        <taxon>Bacillati</taxon>
        <taxon>Actinomycetota</taxon>
        <taxon>Actinomycetes</taxon>
        <taxon>Micromonosporales</taxon>
        <taxon>Micromonosporaceae</taxon>
    </lineage>
</organism>
<dbReference type="EMBL" id="BLPF01000001">
    <property type="protein sequence ID" value="GFJ76942.1"/>
    <property type="molecule type" value="Genomic_DNA"/>
</dbReference>
<reference evidence="1 2" key="1">
    <citation type="submission" date="2020-03" db="EMBL/GenBank/DDBJ databases">
        <title>Whole genome shotgun sequence of Phytohabitans houttuyneae NBRC 108639.</title>
        <authorList>
            <person name="Komaki H."/>
            <person name="Tamura T."/>
        </authorList>
    </citation>
    <scope>NUCLEOTIDE SEQUENCE [LARGE SCALE GENOMIC DNA]</scope>
    <source>
        <strain evidence="1 2">NBRC 108639</strain>
    </source>
</reference>
<dbReference type="RefSeq" id="WP_173054099.1">
    <property type="nucleotide sequence ID" value="NZ_BAABGO010000005.1"/>
</dbReference>
<evidence type="ECO:0000313" key="1">
    <source>
        <dbReference type="EMBL" id="GFJ76942.1"/>
    </source>
</evidence>
<sequence length="445" mass="47244">MPHADEPSLVEYVAANASATALAVYDASDPAAAAGALRAAAAEIGDIRSPYEPDASMAAWCAVLDEDGVAVLHLDMRDEVRYSALVVRIILDRLAQAGVDGRLSPRRRPEPPFPYDGAADLYSGMEQLSKLDDRGLPPGFPEGFPVPEDATLVLAQRQRDGVAEHAAWRRSGGPLTGYLGQLGDYGCVFGSVPRSLTFDGPPGVVRYTLWRDGGGGSVTLFTSRPGEGEPREWYASVVWHPHAEPPAAPVRPDGAPDTRPVPEGREAARAAVEFLVPTPLVTGCEALIGVTIAAERLRGLLDKAPDAGGRPRPVEVASRLVPVFAQLPAGHADIVRHTCLTLFANLMASGRRGRPDGLTLVPDGEGLLHAADLRARAREVIDADSLPAFEAGLALVKVGPAVGGPLTEIRDAPVRPPADRYTWLFAGLDPDHLAITRDACWQLAR</sequence>
<reference evidence="1 2" key="2">
    <citation type="submission" date="2020-03" db="EMBL/GenBank/DDBJ databases">
        <authorList>
            <person name="Ichikawa N."/>
            <person name="Kimura A."/>
            <person name="Kitahashi Y."/>
            <person name="Uohara A."/>
        </authorList>
    </citation>
    <scope>NUCLEOTIDE SEQUENCE [LARGE SCALE GENOMIC DNA]</scope>
    <source>
        <strain evidence="1 2">NBRC 108639</strain>
    </source>
</reference>